<keyword evidence="2" id="KW-1185">Reference proteome</keyword>
<evidence type="ECO:0000313" key="1">
    <source>
        <dbReference type="EMBL" id="KAF7814074.1"/>
    </source>
</evidence>
<accession>A0A834T1E4</accession>
<proteinExistence type="predicted"/>
<protein>
    <submittedName>
        <fullName evidence="1">Uncharacterized protein</fullName>
    </submittedName>
</protein>
<name>A0A834T1E4_9FABA</name>
<gene>
    <name evidence="1" type="ORF">G2W53_028043</name>
</gene>
<dbReference type="EMBL" id="JAAIUW010000009">
    <property type="protein sequence ID" value="KAF7814074.1"/>
    <property type="molecule type" value="Genomic_DNA"/>
</dbReference>
<reference evidence="1" key="1">
    <citation type="submission" date="2020-09" db="EMBL/GenBank/DDBJ databases">
        <title>Genome-Enabled Discovery of Anthraquinone Biosynthesis in Senna tora.</title>
        <authorList>
            <person name="Kang S.-H."/>
            <person name="Pandey R.P."/>
            <person name="Lee C.-M."/>
            <person name="Sim J.-S."/>
            <person name="Jeong J.-T."/>
            <person name="Choi B.-S."/>
            <person name="Jung M."/>
            <person name="Ginzburg D."/>
            <person name="Zhao K."/>
            <person name="Won S.Y."/>
            <person name="Oh T.-J."/>
            <person name="Yu Y."/>
            <person name="Kim N.-H."/>
            <person name="Lee O.R."/>
            <person name="Lee T.-H."/>
            <person name="Bashyal P."/>
            <person name="Kim T.-S."/>
            <person name="Lee W.-H."/>
            <person name="Kawkins C."/>
            <person name="Kim C.-K."/>
            <person name="Kim J.S."/>
            <person name="Ahn B.O."/>
            <person name="Rhee S.Y."/>
            <person name="Sohng J.K."/>
        </authorList>
    </citation>
    <scope>NUCLEOTIDE SEQUENCE</scope>
    <source>
        <tissue evidence="1">Leaf</tissue>
    </source>
</reference>
<comment type="caution">
    <text evidence="1">The sequence shown here is derived from an EMBL/GenBank/DDBJ whole genome shotgun (WGS) entry which is preliminary data.</text>
</comment>
<organism evidence="1 2">
    <name type="scientific">Senna tora</name>
    <dbReference type="NCBI Taxonomy" id="362788"/>
    <lineage>
        <taxon>Eukaryota</taxon>
        <taxon>Viridiplantae</taxon>
        <taxon>Streptophyta</taxon>
        <taxon>Embryophyta</taxon>
        <taxon>Tracheophyta</taxon>
        <taxon>Spermatophyta</taxon>
        <taxon>Magnoliopsida</taxon>
        <taxon>eudicotyledons</taxon>
        <taxon>Gunneridae</taxon>
        <taxon>Pentapetalae</taxon>
        <taxon>rosids</taxon>
        <taxon>fabids</taxon>
        <taxon>Fabales</taxon>
        <taxon>Fabaceae</taxon>
        <taxon>Caesalpinioideae</taxon>
        <taxon>Cassia clade</taxon>
        <taxon>Senna</taxon>
    </lineage>
</organism>
<evidence type="ECO:0000313" key="2">
    <source>
        <dbReference type="Proteomes" id="UP000634136"/>
    </source>
</evidence>
<dbReference type="Proteomes" id="UP000634136">
    <property type="component" value="Unassembled WGS sequence"/>
</dbReference>
<dbReference type="AlphaFoldDB" id="A0A834T1E4"/>
<sequence length="35" mass="3767">MVDGLPEDPSQSTRACVTLLGHVGPSHHVRVQTKN</sequence>